<dbReference type="GO" id="GO:0016491">
    <property type="term" value="F:oxidoreductase activity"/>
    <property type="evidence" value="ECO:0007669"/>
    <property type="project" value="InterPro"/>
</dbReference>
<dbReference type="PANTHER" id="PTHR43513">
    <property type="entry name" value="DIHYDROOROTATE DEHYDROGENASE B (NAD(+)), ELECTRON TRANSFER SUBUNIT"/>
    <property type="match status" value="1"/>
</dbReference>
<dbReference type="CDD" id="cd06221">
    <property type="entry name" value="sulfite_reductase_like"/>
    <property type="match status" value="1"/>
</dbReference>
<dbReference type="Gene3D" id="3.40.50.80">
    <property type="entry name" value="Nucleotide-binding domain of ferredoxin-NADP reductase (FNR) module"/>
    <property type="match status" value="1"/>
</dbReference>
<feature type="binding site" evidence="1">
    <location>
        <position position="243"/>
    </location>
    <ligand>
        <name>[2Fe-2S] cluster</name>
        <dbReference type="ChEBI" id="CHEBI:190135"/>
    </ligand>
</feature>
<feature type="binding site" evidence="1">
    <location>
        <position position="254"/>
    </location>
    <ligand>
        <name>[2Fe-2S] cluster</name>
        <dbReference type="ChEBI" id="CHEBI:190135"/>
    </ligand>
</feature>
<keyword evidence="1" id="KW-0479">Metal-binding</keyword>
<dbReference type="GO" id="GO:0050660">
    <property type="term" value="F:flavin adenine dinucleotide binding"/>
    <property type="evidence" value="ECO:0007669"/>
    <property type="project" value="InterPro"/>
</dbReference>
<dbReference type="RefSeq" id="WP_013018707.1">
    <property type="nucleotide sequence ID" value="NC_013947.1"/>
</dbReference>
<dbReference type="SUPFAM" id="SSF63380">
    <property type="entry name" value="Riboflavin synthase domain-like"/>
    <property type="match status" value="1"/>
</dbReference>
<evidence type="ECO:0000313" key="3">
    <source>
        <dbReference type="EMBL" id="ADD43136.1"/>
    </source>
</evidence>
<keyword evidence="1" id="KW-0411">Iron-sulfur</keyword>
<sequence length="274" mass="29018">MESAVPTLPLRYRITAKTSHSPDTVSLRLSPAEESLPVFAAGQFAMLYAFGIGEIPISVSDGCDGGDLTHTIRAVGKVSQALHDAAVGSIVAVRGPFGRGWTLPAEPGRDVLIVAGGVGLAPLRPTIVAAARQRDNFGHVSVCAGAGGPSGLLFTAEYDDWRRAGLDVRVTVDRPGPGWSGRTGLVTSMFDEVDFAPGRTTALLCGPEPMMRAAARDLIARGVRDEDIQVSLERQMRCGTAECGHCQLGPLFICRDGPVVDYRLARPLLSVEEL</sequence>
<dbReference type="InterPro" id="IPR012165">
    <property type="entry name" value="Cyt_c3_hydrogenase_gsu"/>
</dbReference>
<evidence type="ECO:0000256" key="1">
    <source>
        <dbReference type="PIRSR" id="PIRSR006816-2"/>
    </source>
</evidence>
<keyword evidence="4" id="KW-1185">Reference proteome</keyword>
<evidence type="ECO:0000313" key="4">
    <source>
        <dbReference type="Proteomes" id="UP000000844"/>
    </source>
</evidence>
<dbReference type="Pfam" id="PF00175">
    <property type="entry name" value="NAD_binding_1"/>
    <property type="match status" value="1"/>
</dbReference>
<dbReference type="GO" id="GO:0006221">
    <property type="term" value="P:pyrimidine nucleotide biosynthetic process"/>
    <property type="evidence" value="ECO:0007669"/>
    <property type="project" value="InterPro"/>
</dbReference>
<dbReference type="InterPro" id="IPR039261">
    <property type="entry name" value="FNR_nucleotide-bd"/>
</dbReference>
<dbReference type="InterPro" id="IPR001433">
    <property type="entry name" value="OxRdtase_FAD/NAD-bd"/>
</dbReference>
<dbReference type="PROSITE" id="PS51384">
    <property type="entry name" value="FAD_FR"/>
    <property type="match status" value="1"/>
</dbReference>
<name>D3PVM2_STANL</name>
<proteinExistence type="predicted"/>
<reference evidence="3 4" key="1">
    <citation type="journal article" date="2009" name="Stand. Genomic Sci.">
        <title>Complete genome sequence of Stackebrandtia nassauensis type strain (LLR-40K-21).</title>
        <authorList>
            <person name="Munk C."/>
            <person name="Lapidus A."/>
            <person name="Copeland A."/>
            <person name="Jando M."/>
            <person name="Mayilraj S."/>
            <person name="Glavina Del Rio T."/>
            <person name="Nolan M."/>
            <person name="Chen F."/>
            <person name="Lucas S."/>
            <person name="Tice H."/>
            <person name="Cheng J.F."/>
            <person name="Han C."/>
            <person name="Detter J.C."/>
            <person name="Bruce D."/>
            <person name="Goodwin L."/>
            <person name="Chain P."/>
            <person name="Pitluck S."/>
            <person name="Goker M."/>
            <person name="Ovchinikova G."/>
            <person name="Pati A."/>
            <person name="Ivanova N."/>
            <person name="Mavromatis K."/>
            <person name="Chen A."/>
            <person name="Palaniappan K."/>
            <person name="Land M."/>
            <person name="Hauser L."/>
            <person name="Chang Y.J."/>
            <person name="Jeffries C.D."/>
            <person name="Bristow J."/>
            <person name="Eisen J.A."/>
            <person name="Markowitz V."/>
            <person name="Hugenholtz P."/>
            <person name="Kyrpides N.C."/>
            <person name="Klenk H.P."/>
        </authorList>
    </citation>
    <scope>NUCLEOTIDE SEQUENCE [LARGE SCALE GENOMIC DNA]</scope>
    <source>
        <strain evidence="4">DSM 44728 / CIP 108903 / NRRL B-16338 / NBRC 102104 / LLR-40K-21</strain>
    </source>
</reference>
<dbReference type="InterPro" id="IPR050353">
    <property type="entry name" value="PyrK_electron_transfer"/>
</dbReference>
<feature type="domain" description="FAD-binding FR-type" evidence="2">
    <location>
        <begin position="7"/>
        <end position="103"/>
    </location>
</feature>
<gene>
    <name evidence="3" type="ordered locus">Snas_3472</name>
</gene>
<comment type="cofactor">
    <cofactor evidence="1">
        <name>[2Fe-2S] cluster</name>
        <dbReference type="ChEBI" id="CHEBI:190135"/>
    </cofactor>
    <text evidence="1">Binds 1 [2Fe-2S] cluster per subunit.</text>
</comment>
<dbReference type="InterPro" id="IPR017927">
    <property type="entry name" value="FAD-bd_FR_type"/>
</dbReference>
<dbReference type="PIRSF" id="PIRSF006816">
    <property type="entry name" value="Cyc3_hyd_g"/>
    <property type="match status" value="1"/>
</dbReference>
<feature type="binding site" evidence="1">
    <location>
        <position position="238"/>
    </location>
    <ligand>
        <name>[2Fe-2S] cluster</name>
        <dbReference type="ChEBI" id="CHEBI:190135"/>
    </ligand>
</feature>
<dbReference type="eggNOG" id="COG0543">
    <property type="taxonomic scope" value="Bacteria"/>
</dbReference>
<dbReference type="EMBL" id="CP001778">
    <property type="protein sequence ID" value="ADD43136.1"/>
    <property type="molecule type" value="Genomic_DNA"/>
</dbReference>
<protein>
    <submittedName>
        <fullName evidence="3">Oxidoreductase FAD/NAD(P)-binding domain protein</fullName>
    </submittedName>
</protein>
<dbReference type="SUPFAM" id="SSF52343">
    <property type="entry name" value="Ferredoxin reductase-like, C-terminal NADP-linked domain"/>
    <property type="match status" value="1"/>
</dbReference>
<feature type="binding site" evidence="1">
    <location>
        <position position="246"/>
    </location>
    <ligand>
        <name>[2Fe-2S] cluster</name>
        <dbReference type="ChEBI" id="CHEBI:190135"/>
    </ligand>
</feature>
<dbReference type="Pfam" id="PF10418">
    <property type="entry name" value="DHODB_Fe-S_bind"/>
    <property type="match status" value="1"/>
</dbReference>
<dbReference type="Gene3D" id="2.40.30.10">
    <property type="entry name" value="Translation factors"/>
    <property type="match status" value="1"/>
</dbReference>
<dbReference type="GO" id="GO:0051537">
    <property type="term" value="F:2 iron, 2 sulfur cluster binding"/>
    <property type="evidence" value="ECO:0007669"/>
    <property type="project" value="UniProtKB-KW"/>
</dbReference>
<dbReference type="GO" id="GO:0046872">
    <property type="term" value="F:metal ion binding"/>
    <property type="evidence" value="ECO:0007669"/>
    <property type="project" value="UniProtKB-KW"/>
</dbReference>
<dbReference type="HOGENOM" id="CLU_003827_1_1_11"/>
<dbReference type="KEGG" id="sna:Snas_3472"/>
<dbReference type="STRING" id="446470.Snas_3472"/>
<keyword evidence="1" id="KW-0001">2Fe-2S</keyword>
<dbReference type="InterPro" id="IPR017938">
    <property type="entry name" value="Riboflavin_synthase-like_b-brl"/>
</dbReference>
<organism evidence="3 4">
    <name type="scientific">Stackebrandtia nassauensis (strain DSM 44728 / CIP 108903 / NRRL B-16338 / NBRC 102104 / LLR-40K-21)</name>
    <dbReference type="NCBI Taxonomy" id="446470"/>
    <lineage>
        <taxon>Bacteria</taxon>
        <taxon>Bacillati</taxon>
        <taxon>Actinomycetota</taxon>
        <taxon>Actinomycetes</taxon>
        <taxon>Glycomycetales</taxon>
        <taxon>Glycomycetaceae</taxon>
        <taxon>Stackebrandtia</taxon>
    </lineage>
</organism>
<dbReference type="AlphaFoldDB" id="D3PVM2"/>
<dbReference type="OrthoDB" id="9796486at2"/>
<dbReference type="InterPro" id="IPR019480">
    <property type="entry name" value="Dihydroorotate_DH_Fe-S-bd"/>
</dbReference>
<evidence type="ECO:0000259" key="2">
    <source>
        <dbReference type="PROSITE" id="PS51384"/>
    </source>
</evidence>
<dbReference type="Proteomes" id="UP000000844">
    <property type="component" value="Chromosome"/>
</dbReference>
<accession>D3PVM2</accession>
<dbReference type="PRINTS" id="PR00406">
    <property type="entry name" value="CYTB5RDTASE"/>
</dbReference>
<keyword evidence="1" id="KW-0408">Iron</keyword>